<keyword evidence="2" id="KW-0472">Membrane</keyword>
<dbReference type="RefSeq" id="WP_140990123.1">
    <property type="nucleotide sequence ID" value="NZ_VHIQ01000003.1"/>
</dbReference>
<evidence type="ECO:0000313" key="4">
    <source>
        <dbReference type="Proteomes" id="UP000317332"/>
    </source>
</evidence>
<dbReference type="EMBL" id="VHIQ01000003">
    <property type="protein sequence ID" value="TPV34229.1"/>
    <property type="molecule type" value="Genomic_DNA"/>
</dbReference>
<evidence type="ECO:0000256" key="2">
    <source>
        <dbReference type="SAM" id="Phobius"/>
    </source>
</evidence>
<sequence length="277" mass="29854">MKFLETKHERDSAKITSLLILVILLLLFVVGMPYMDPPEEFGVAVNFGTSDVGSGAIQPLNPAPQATPQPKTESEVKPTETKKVSEEVLTNDSQESIAINKQKEEALKKQQEAERIAREKQEQEIKKQQEEAEKKRKLDALIGGVTDSEGKDTGGEGNDNVAGDKGQLDGNPYASSYFGGSGPGKGGVGFGLSGRGVPTRKIFKQECNEYGLVIVRIEVNPSGEVIKAEPGVQGTTNTHPCLLEPAKRIALSHKWPADSNAPARQIGFVSINFSIGQ</sequence>
<name>A0A506PKQ5_9FLAO</name>
<keyword evidence="4" id="KW-1185">Reference proteome</keyword>
<keyword evidence="2" id="KW-0812">Transmembrane</keyword>
<feature type="transmembrane region" description="Helical" evidence="2">
    <location>
        <begin position="12"/>
        <end position="35"/>
    </location>
</feature>
<evidence type="ECO:0000256" key="1">
    <source>
        <dbReference type="SAM" id="MobiDB-lite"/>
    </source>
</evidence>
<accession>A0A506PKQ5</accession>
<keyword evidence="2" id="KW-1133">Transmembrane helix</keyword>
<feature type="compositionally biased region" description="Basic and acidic residues" evidence="1">
    <location>
        <begin position="72"/>
        <end position="86"/>
    </location>
</feature>
<comment type="caution">
    <text evidence="3">The sequence shown here is derived from an EMBL/GenBank/DDBJ whole genome shotgun (WGS) entry which is preliminary data.</text>
</comment>
<dbReference type="Proteomes" id="UP000317332">
    <property type="component" value="Unassembled WGS sequence"/>
</dbReference>
<evidence type="ECO:0000313" key="3">
    <source>
        <dbReference type="EMBL" id="TPV34229.1"/>
    </source>
</evidence>
<organism evidence="3 4">
    <name type="scientific">Paucihalobacter ruber</name>
    <dbReference type="NCBI Taxonomy" id="2567861"/>
    <lineage>
        <taxon>Bacteria</taxon>
        <taxon>Pseudomonadati</taxon>
        <taxon>Bacteroidota</taxon>
        <taxon>Flavobacteriia</taxon>
        <taxon>Flavobacteriales</taxon>
        <taxon>Flavobacteriaceae</taxon>
        <taxon>Paucihalobacter</taxon>
    </lineage>
</organism>
<feature type="compositionally biased region" description="Polar residues" evidence="1">
    <location>
        <begin position="88"/>
        <end position="99"/>
    </location>
</feature>
<protein>
    <submittedName>
        <fullName evidence="3">Energy transducer TonB</fullName>
    </submittedName>
</protein>
<feature type="region of interest" description="Disordered" evidence="1">
    <location>
        <begin position="55"/>
        <end position="178"/>
    </location>
</feature>
<proteinExistence type="predicted"/>
<feature type="compositionally biased region" description="Basic and acidic residues" evidence="1">
    <location>
        <begin position="101"/>
        <end position="139"/>
    </location>
</feature>
<reference evidence="3 4" key="1">
    <citation type="submission" date="2019-06" db="EMBL/GenBank/DDBJ databases">
        <title>Flavobacteriaceae Paucihalobacterium erythroidium CWB-1, complete genome.</title>
        <authorList>
            <person name="Wu S."/>
        </authorList>
    </citation>
    <scope>NUCLEOTIDE SEQUENCE [LARGE SCALE GENOMIC DNA]</scope>
    <source>
        <strain evidence="3 4">CWB-1</strain>
    </source>
</reference>
<dbReference type="OrthoDB" id="676306at2"/>
<gene>
    <name evidence="3" type="ORF">FJ651_08730</name>
</gene>
<dbReference type="AlphaFoldDB" id="A0A506PKQ5"/>